<dbReference type="InterPro" id="IPR010666">
    <property type="entry name" value="Znf_GRF"/>
</dbReference>
<reference evidence="8 9" key="1">
    <citation type="submission" date="2020-08" db="EMBL/GenBank/DDBJ databases">
        <title>Plant Genome Project.</title>
        <authorList>
            <person name="Zhang R.-G."/>
        </authorList>
    </citation>
    <scope>NUCLEOTIDE SEQUENCE [LARGE SCALE GENOMIC DNA]</scope>
    <source>
        <tissue evidence="8">Rhizome</tissue>
    </source>
</reference>
<sequence length="328" mass="35077">MNEAVDEDDVFLSMVEAAEAAASGGRFKRQKFISSSGDSDAGVPDAKEGSYMAALRGSHSIVWNKQLTERQKNSGVPRSGNNPSMNPASYTGGGACFKCGLEGHWARDCDSGRGVELRGGSDSASKEYGEVPEKACPCGSGTCLIRTSNTAKNPGRKFYKCPLHPDNGGCSFFEWCDQPSPHPSASQNVFNSRSSPYTVNETTRNSSTQLSSERSSSTCFMCGQEGHWSRDCPNRSEPSNTFSDTAGKCSSTASNSCFKCGQGGHWSRDCPKQLSSFSIDASVSTTRKSFGSTDSNTCFKCGKSGHWARECPAEKPSAASAIHKKVNF</sequence>
<organism evidence="8 9">
    <name type="scientific">Zingiber officinale</name>
    <name type="common">Ginger</name>
    <name type="synonym">Amomum zingiber</name>
    <dbReference type="NCBI Taxonomy" id="94328"/>
    <lineage>
        <taxon>Eukaryota</taxon>
        <taxon>Viridiplantae</taxon>
        <taxon>Streptophyta</taxon>
        <taxon>Embryophyta</taxon>
        <taxon>Tracheophyta</taxon>
        <taxon>Spermatophyta</taxon>
        <taxon>Magnoliopsida</taxon>
        <taxon>Liliopsida</taxon>
        <taxon>Zingiberales</taxon>
        <taxon>Zingiberaceae</taxon>
        <taxon>Zingiber</taxon>
    </lineage>
</organism>
<feature type="domain" description="CCHC-type" evidence="6">
    <location>
        <begin position="298"/>
        <end position="312"/>
    </location>
</feature>
<evidence type="ECO:0000259" key="6">
    <source>
        <dbReference type="PROSITE" id="PS50158"/>
    </source>
</evidence>
<feature type="region of interest" description="Disordered" evidence="5">
    <location>
        <begin position="184"/>
        <end position="212"/>
    </location>
</feature>
<dbReference type="SMART" id="SM00343">
    <property type="entry name" value="ZnF_C2HC"/>
    <property type="match status" value="4"/>
</dbReference>
<dbReference type="PROSITE" id="PS50158">
    <property type="entry name" value="ZF_CCHC"/>
    <property type="match status" value="4"/>
</dbReference>
<comment type="caution">
    <text evidence="8">The sequence shown here is derived from an EMBL/GenBank/DDBJ whole genome shotgun (WGS) entry which is preliminary data.</text>
</comment>
<dbReference type="InterPro" id="IPR001878">
    <property type="entry name" value="Znf_CCHC"/>
</dbReference>
<dbReference type="Pfam" id="PF00098">
    <property type="entry name" value="zf-CCHC"/>
    <property type="match status" value="4"/>
</dbReference>
<dbReference type="OrthoDB" id="5418639at2759"/>
<gene>
    <name evidence="8" type="ORF">ZIOFF_052052</name>
</gene>
<protein>
    <submittedName>
        <fullName evidence="8">Uncharacterized protein</fullName>
    </submittedName>
</protein>
<keyword evidence="3" id="KW-0862">Zinc</keyword>
<evidence type="ECO:0000313" key="8">
    <source>
        <dbReference type="EMBL" id="KAG6490742.1"/>
    </source>
</evidence>
<feature type="domain" description="CCHC-type" evidence="6">
    <location>
        <begin position="96"/>
        <end position="109"/>
    </location>
</feature>
<dbReference type="PANTHER" id="PTHR33680">
    <property type="entry name" value="OS07G0190500 PROTEIN"/>
    <property type="match status" value="1"/>
</dbReference>
<evidence type="ECO:0000256" key="4">
    <source>
        <dbReference type="PROSITE-ProRule" id="PRU00047"/>
    </source>
</evidence>
<proteinExistence type="predicted"/>
<dbReference type="Proteomes" id="UP000734854">
    <property type="component" value="Unassembled WGS sequence"/>
</dbReference>
<evidence type="ECO:0000313" key="9">
    <source>
        <dbReference type="Proteomes" id="UP000734854"/>
    </source>
</evidence>
<dbReference type="GO" id="GO:0008270">
    <property type="term" value="F:zinc ion binding"/>
    <property type="evidence" value="ECO:0007669"/>
    <property type="project" value="UniProtKB-KW"/>
</dbReference>
<name>A0A8J5KSZ0_ZINOF</name>
<keyword evidence="9" id="KW-1185">Reference proteome</keyword>
<feature type="domain" description="CCHC-type" evidence="6">
    <location>
        <begin position="257"/>
        <end position="272"/>
    </location>
</feature>
<dbReference type="AlphaFoldDB" id="A0A8J5KSZ0"/>
<evidence type="ECO:0000259" key="7">
    <source>
        <dbReference type="PROSITE" id="PS51999"/>
    </source>
</evidence>
<dbReference type="Pfam" id="PF06839">
    <property type="entry name" value="Zn_ribbon_GRF"/>
    <property type="match status" value="1"/>
</dbReference>
<keyword evidence="2 4" id="KW-0863">Zinc-finger</keyword>
<accession>A0A8J5KSZ0</accession>
<dbReference type="PROSITE" id="PS51999">
    <property type="entry name" value="ZF_GRF"/>
    <property type="match status" value="1"/>
</dbReference>
<dbReference type="GO" id="GO:0003676">
    <property type="term" value="F:nucleic acid binding"/>
    <property type="evidence" value="ECO:0007669"/>
    <property type="project" value="InterPro"/>
</dbReference>
<feature type="domain" description="GRF-type" evidence="7">
    <location>
        <begin position="136"/>
        <end position="179"/>
    </location>
</feature>
<feature type="domain" description="CCHC-type" evidence="6">
    <location>
        <begin position="219"/>
        <end position="234"/>
    </location>
</feature>
<feature type="compositionally biased region" description="Polar residues" evidence="5">
    <location>
        <begin position="184"/>
        <end position="205"/>
    </location>
</feature>
<keyword evidence="1" id="KW-0479">Metal-binding</keyword>
<dbReference type="EMBL" id="JACMSC010000014">
    <property type="protein sequence ID" value="KAG6490742.1"/>
    <property type="molecule type" value="Genomic_DNA"/>
</dbReference>
<evidence type="ECO:0000256" key="3">
    <source>
        <dbReference type="ARBA" id="ARBA00022833"/>
    </source>
</evidence>
<evidence type="ECO:0000256" key="5">
    <source>
        <dbReference type="SAM" id="MobiDB-lite"/>
    </source>
</evidence>
<evidence type="ECO:0000256" key="1">
    <source>
        <dbReference type="ARBA" id="ARBA00022723"/>
    </source>
</evidence>
<evidence type="ECO:0000256" key="2">
    <source>
        <dbReference type="ARBA" id="ARBA00022771"/>
    </source>
</evidence>
<dbReference type="PANTHER" id="PTHR33680:SF1">
    <property type="entry name" value="OS05G0489500 PROTEIN"/>
    <property type="match status" value="1"/>
</dbReference>